<dbReference type="EMBL" id="PYZR01000014">
    <property type="protein sequence ID" value="PTF67156.1"/>
    <property type="molecule type" value="Genomic_DNA"/>
</dbReference>
<dbReference type="GO" id="GO:0008237">
    <property type="term" value="F:metallopeptidase activity"/>
    <property type="evidence" value="ECO:0007669"/>
    <property type="project" value="UniProtKB-KW"/>
</dbReference>
<keyword evidence="2" id="KW-0645">Protease</keyword>
<evidence type="ECO:0000313" key="2">
    <source>
        <dbReference type="EMBL" id="PTF67156.1"/>
    </source>
</evidence>
<dbReference type="GO" id="GO:0006508">
    <property type="term" value="P:proteolysis"/>
    <property type="evidence" value="ECO:0007669"/>
    <property type="project" value="UniProtKB-KW"/>
</dbReference>
<dbReference type="AlphaFoldDB" id="A0A2T4LUY5"/>
<protein>
    <submittedName>
        <fullName evidence="2">CPBP family intramembrane metalloprotease</fullName>
    </submittedName>
</protein>
<organism evidence="2 3">
    <name type="scientific">Staphylococcus cohnii</name>
    <dbReference type="NCBI Taxonomy" id="29382"/>
    <lineage>
        <taxon>Bacteria</taxon>
        <taxon>Bacillati</taxon>
        <taxon>Bacillota</taxon>
        <taxon>Bacilli</taxon>
        <taxon>Bacillales</taxon>
        <taxon>Staphylococcaceae</taxon>
        <taxon>Staphylococcus</taxon>
        <taxon>Staphylococcus cohnii species complex</taxon>
    </lineage>
</organism>
<sequence length="257" mass="29538">MTDKPLTTQLTKKNIWQHQKIVKRDFWLIPIYIIANYLIPLILALLLIASYGIFNIGSKYHLSDMNILIFGGVIAEICIILSFYGMHIKENVTAIAIDRFKAVRKYILIIFMVYIFTLVFNNLYDWLMTLLPKSLQYNETQNQLILEALFRDNWMLPFLFLDIVILTPIIEELLFRHLIIHELGKKITYAAASVLSVILFAGIHVLGATSPFEIGSYIFIAIGLVFVYLKSGRNLAVSISLHAFNNFISFIAIVFLK</sequence>
<evidence type="ECO:0000313" key="3">
    <source>
        <dbReference type="Proteomes" id="UP000241208"/>
    </source>
</evidence>
<reference evidence="2 3" key="1">
    <citation type="journal article" date="2016" name="Front. Microbiol.">
        <title>Comprehensive Phylogenetic Analysis of Bovine Non-aureus Staphylococci Species Based on Whole-Genome Sequencing.</title>
        <authorList>
            <person name="Naushad S."/>
            <person name="Barkema H.W."/>
            <person name="Luby C."/>
            <person name="Condas L.A."/>
            <person name="Nobrega D.B."/>
            <person name="Carson D.A."/>
            <person name="De Buck J."/>
        </authorList>
    </citation>
    <scope>NUCLEOTIDE SEQUENCE [LARGE SCALE GENOMIC DNA]</scope>
    <source>
        <strain evidence="2 3">SNUC 3829</strain>
    </source>
</reference>
<dbReference type="GO" id="GO:0004175">
    <property type="term" value="F:endopeptidase activity"/>
    <property type="evidence" value="ECO:0007669"/>
    <property type="project" value="UniProtKB-ARBA"/>
</dbReference>
<dbReference type="Proteomes" id="UP000241208">
    <property type="component" value="Unassembled WGS sequence"/>
</dbReference>
<dbReference type="InterPro" id="IPR003675">
    <property type="entry name" value="Rce1/LyrA-like_dom"/>
</dbReference>
<dbReference type="Pfam" id="PF02517">
    <property type="entry name" value="Rce1-like"/>
    <property type="match status" value="1"/>
</dbReference>
<dbReference type="PANTHER" id="PTHR36435">
    <property type="entry name" value="SLR1288 PROTEIN"/>
    <property type="match status" value="1"/>
</dbReference>
<dbReference type="RefSeq" id="WP_107384099.1">
    <property type="nucleotide sequence ID" value="NZ_CP188078.1"/>
</dbReference>
<name>A0A2T4LUY5_9STAP</name>
<comment type="caution">
    <text evidence="2">The sequence shown here is derived from an EMBL/GenBank/DDBJ whole genome shotgun (WGS) entry which is preliminary data.</text>
</comment>
<keyword evidence="2" id="KW-0482">Metalloprotease</keyword>
<dbReference type="GO" id="GO:0080120">
    <property type="term" value="P:CAAX-box protein maturation"/>
    <property type="evidence" value="ECO:0007669"/>
    <property type="project" value="UniProtKB-ARBA"/>
</dbReference>
<dbReference type="PANTHER" id="PTHR36435:SF1">
    <property type="entry name" value="CAAX AMINO TERMINAL PROTEASE FAMILY PROTEIN"/>
    <property type="match status" value="1"/>
</dbReference>
<accession>A0A2T4LUY5</accession>
<gene>
    <name evidence="2" type="ORF">BUY34_02320</name>
</gene>
<feature type="domain" description="CAAX prenyl protease 2/Lysostaphin resistance protein A-like" evidence="1">
    <location>
        <begin position="154"/>
        <end position="248"/>
    </location>
</feature>
<proteinExistence type="predicted"/>
<evidence type="ECO:0000259" key="1">
    <source>
        <dbReference type="Pfam" id="PF02517"/>
    </source>
</evidence>
<keyword evidence="2" id="KW-0378">Hydrolase</keyword>
<dbReference type="InterPro" id="IPR052710">
    <property type="entry name" value="CAAX_protease"/>
</dbReference>